<evidence type="ECO:0000313" key="9">
    <source>
        <dbReference type="EMBL" id="SNY74939.1"/>
    </source>
</evidence>
<feature type="transmembrane region" description="Helical" evidence="8">
    <location>
        <begin position="168"/>
        <end position="186"/>
    </location>
</feature>
<reference evidence="10" key="1">
    <citation type="submission" date="2017-09" db="EMBL/GenBank/DDBJ databases">
        <authorList>
            <person name="Varghese N."/>
            <person name="Submissions S."/>
        </authorList>
    </citation>
    <scope>NUCLEOTIDE SEQUENCE [LARGE SCALE GENOMIC DNA]</scope>
    <source>
        <strain evidence="10">CGMCC 4.6857</strain>
    </source>
</reference>
<evidence type="ECO:0000256" key="2">
    <source>
        <dbReference type="ARBA" id="ARBA00007935"/>
    </source>
</evidence>
<evidence type="ECO:0000256" key="4">
    <source>
        <dbReference type="ARBA" id="ARBA00022475"/>
    </source>
</evidence>
<evidence type="ECO:0000256" key="1">
    <source>
        <dbReference type="ARBA" id="ARBA00004651"/>
    </source>
</evidence>
<dbReference type="Gene3D" id="1.10.3470.10">
    <property type="entry name" value="ABC transporter involved in vitamin B12 uptake, BtuC"/>
    <property type="match status" value="1"/>
</dbReference>
<dbReference type="SUPFAM" id="SSF81345">
    <property type="entry name" value="ABC transporter involved in vitamin B12 uptake, BtuC"/>
    <property type="match status" value="1"/>
</dbReference>
<keyword evidence="3" id="KW-0813">Transport</keyword>
<evidence type="ECO:0000256" key="8">
    <source>
        <dbReference type="SAM" id="Phobius"/>
    </source>
</evidence>
<dbReference type="Pfam" id="PF01032">
    <property type="entry name" value="FecCD"/>
    <property type="match status" value="1"/>
</dbReference>
<feature type="transmembrane region" description="Helical" evidence="8">
    <location>
        <begin position="326"/>
        <end position="347"/>
    </location>
</feature>
<feature type="transmembrane region" description="Helical" evidence="8">
    <location>
        <begin position="353"/>
        <end position="372"/>
    </location>
</feature>
<dbReference type="Proteomes" id="UP000219612">
    <property type="component" value="Unassembled WGS sequence"/>
</dbReference>
<evidence type="ECO:0000313" key="10">
    <source>
        <dbReference type="Proteomes" id="UP000219612"/>
    </source>
</evidence>
<keyword evidence="4" id="KW-1003">Cell membrane</keyword>
<dbReference type="InterPro" id="IPR000522">
    <property type="entry name" value="ABC_transptr_permease_BtuC"/>
</dbReference>
<dbReference type="FunFam" id="1.10.3470.10:FF:000001">
    <property type="entry name" value="Vitamin B12 ABC transporter permease BtuC"/>
    <property type="match status" value="1"/>
</dbReference>
<dbReference type="CDD" id="cd06550">
    <property type="entry name" value="TM_ABC_iron-siderophores_like"/>
    <property type="match status" value="1"/>
</dbReference>
<feature type="transmembrane region" description="Helical" evidence="8">
    <location>
        <begin position="112"/>
        <end position="130"/>
    </location>
</feature>
<feature type="transmembrane region" description="Helical" evidence="8">
    <location>
        <begin position="285"/>
        <end position="314"/>
    </location>
</feature>
<evidence type="ECO:0000256" key="3">
    <source>
        <dbReference type="ARBA" id="ARBA00022448"/>
    </source>
</evidence>
<dbReference type="EMBL" id="OBDY01000054">
    <property type="protein sequence ID" value="SNY74939.1"/>
    <property type="molecule type" value="Genomic_DNA"/>
</dbReference>
<dbReference type="PANTHER" id="PTHR30472:SF24">
    <property type="entry name" value="FERRIC ENTEROBACTIN TRANSPORT SYSTEM PERMEASE PROTEIN FEPG"/>
    <property type="match status" value="1"/>
</dbReference>
<keyword evidence="10" id="KW-1185">Reference proteome</keyword>
<evidence type="ECO:0000256" key="7">
    <source>
        <dbReference type="ARBA" id="ARBA00023136"/>
    </source>
</evidence>
<sequence length="380" mass="38026">MTKAPATPGAPVAPAGSVTPGVPVAPTGSVTPGVPVAPAGRRVVQAGPFSGTVSPRAVAVGAAGLVAALAIAVFSIGHGSFTIAPGDVVQVLFGGGTPAQKLIVLDLRLPRILVALLVGAALAVSGALTQTFARNPLASPDVLGVTHGASLGAVAVIVLGYSSSAVPFAALAGALVTAVLVYVLAWRRGIDGFRLVLVGIGVGEILTAGISWFLVRAEIVDATRATIWLNGSVAGAEWAQVRPLSLALVVLLPLAAATAFTLQAMQFDDDVAQALGIRLQLARLAVVLTAVALAAAAVAAAGPIEFVAFVVPQIALRLCGGSRPPLVVSAILGALLVVAADLAARTVLPDRELPVGLVTAIVGAPYLLWLLVRVNRRVSA</sequence>
<dbReference type="RefSeq" id="WP_281260875.1">
    <property type="nucleotide sequence ID" value="NZ_OBDY01000054.1"/>
</dbReference>
<feature type="transmembrane region" description="Helical" evidence="8">
    <location>
        <begin position="142"/>
        <end position="161"/>
    </location>
</feature>
<name>A0A285KQM0_9ACTN</name>
<dbReference type="PANTHER" id="PTHR30472">
    <property type="entry name" value="FERRIC ENTEROBACTIN TRANSPORT SYSTEM PERMEASE PROTEIN"/>
    <property type="match status" value="1"/>
</dbReference>
<comment type="similarity">
    <text evidence="2">Belongs to the binding-protein-dependent transport system permease family. FecCD subfamily.</text>
</comment>
<feature type="transmembrane region" description="Helical" evidence="8">
    <location>
        <begin position="57"/>
        <end position="76"/>
    </location>
</feature>
<organism evidence="9 10">
    <name type="scientific">Paractinoplanes atraurantiacus</name>
    <dbReference type="NCBI Taxonomy" id="1036182"/>
    <lineage>
        <taxon>Bacteria</taxon>
        <taxon>Bacillati</taxon>
        <taxon>Actinomycetota</taxon>
        <taxon>Actinomycetes</taxon>
        <taxon>Micromonosporales</taxon>
        <taxon>Micromonosporaceae</taxon>
        <taxon>Paractinoplanes</taxon>
    </lineage>
</organism>
<feature type="transmembrane region" description="Helical" evidence="8">
    <location>
        <begin position="192"/>
        <end position="215"/>
    </location>
</feature>
<gene>
    <name evidence="9" type="ORF">SAMN05421748_1548</name>
</gene>
<keyword evidence="5 8" id="KW-0812">Transmembrane</keyword>
<dbReference type="AlphaFoldDB" id="A0A285KQM0"/>
<dbReference type="GO" id="GO:0022857">
    <property type="term" value="F:transmembrane transporter activity"/>
    <property type="evidence" value="ECO:0007669"/>
    <property type="project" value="InterPro"/>
</dbReference>
<dbReference type="GO" id="GO:0033214">
    <property type="term" value="P:siderophore-iron import into cell"/>
    <property type="evidence" value="ECO:0007669"/>
    <property type="project" value="TreeGrafter"/>
</dbReference>
<comment type="subcellular location">
    <subcellularLocation>
        <location evidence="1">Cell membrane</location>
        <topology evidence="1">Multi-pass membrane protein</topology>
    </subcellularLocation>
</comment>
<protein>
    <submittedName>
        <fullName evidence="9">Iron complex transport system permease protein</fullName>
    </submittedName>
</protein>
<keyword evidence="6 8" id="KW-1133">Transmembrane helix</keyword>
<evidence type="ECO:0000256" key="5">
    <source>
        <dbReference type="ARBA" id="ARBA00022692"/>
    </source>
</evidence>
<dbReference type="GO" id="GO:0005886">
    <property type="term" value="C:plasma membrane"/>
    <property type="evidence" value="ECO:0007669"/>
    <property type="project" value="UniProtKB-SubCell"/>
</dbReference>
<evidence type="ECO:0000256" key="6">
    <source>
        <dbReference type="ARBA" id="ARBA00022989"/>
    </source>
</evidence>
<proteinExistence type="inferred from homology"/>
<feature type="transmembrane region" description="Helical" evidence="8">
    <location>
        <begin position="244"/>
        <end position="265"/>
    </location>
</feature>
<keyword evidence="7 8" id="KW-0472">Membrane</keyword>
<dbReference type="InterPro" id="IPR037294">
    <property type="entry name" value="ABC_BtuC-like"/>
</dbReference>
<accession>A0A285KQM0</accession>